<dbReference type="EMBL" id="JASNQZ010000008">
    <property type="protein sequence ID" value="KAL0954183.1"/>
    <property type="molecule type" value="Genomic_DNA"/>
</dbReference>
<dbReference type="PANTHER" id="PTHR47466">
    <property type="match status" value="1"/>
</dbReference>
<keyword evidence="13" id="KW-1185">Reference proteome</keyword>
<evidence type="ECO:0000256" key="5">
    <source>
        <dbReference type="ARBA" id="ARBA00022801"/>
    </source>
</evidence>
<evidence type="ECO:0000256" key="3">
    <source>
        <dbReference type="ARBA" id="ARBA00022723"/>
    </source>
</evidence>
<sequence>MMHYTTLFSLLLITPVSVLAGSVIQHMPRGDCSHDERWAKIEASLPSRSNRSIEARGARKSGPLRDVGSNIKVYWHVISAGSTREQGNLPDSEVISWMDILNRDFGPVGLTFELAEIRRIQNSAWFNIPYANGPLEEAMHNYAAPLKDAGSLKVFTHSQNGVSWSAMPESQDHFPTRDGVWLNIASANHTISHEVGHWSGLHHTFYKNECGTGPNDGDMVADTPPQKEAGWVCDKPVYSCGQLQPTDNLMNYMWDDNCRKRFTPGQIQRMHEQLKMYRGITPGTPRQNAAGTKVPESSTMGTKGKYSSTKGTEGKDSLTKGTKGKDPSTKETEGKDSASTGPGRYATGKKTTGTSDTPTESSASSEALGEPTSSASTGSIKGATSTELSSASEPTPSHRRPDSHRPTTGYRRPTSGYRPSRRPVTYQRPTTTDGTDGKEGKEGKEGKDEKDEKEGWQKQANRMLQDIMGELRRLTSSISEKERR</sequence>
<evidence type="ECO:0000259" key="11">
    <source>
        <dbReference type="Pfam" id="PF05572"/>
    </source>
</evidence>
<dbReference type="InterPro" id="IPR024079">
    <property type="entry name" value="MetalloPept_cat_dom_sf"/>
</dbReference>
<evidence type="ECO:0000313" key="13">
    <source>
        <dbReference type="Proteomes" id="UP001556367"/>
    </source>
</evidence>
<dbReference type="PANTHER" id="PTHR47466:SF1">
    <property type="entry name" value="METALLOPROTEASE MEP1 (AFU_ORTHOLOGUE AFUA_1G07730)-RELATED"/>
    <property type="match status" value="1"/>
</dbReference>
<feature type="compositionally biased region" description="Polar residues" evidence="9">
    <location>
        <begin position="284"/>
        <end position="311"/>
    </location>
</feature>
<accession>A0ABR3JEL8</accession>
<keyword evidence="4 10" id="KW-0732">Signal</keyword>
<comment type="caution">
    <text evidence="12">The sequence shown here is derived from an EMBL/GenBank/DDBJ whole genome shotgun (WGS) entry which is preliminary data.</text>
</comment>
<evidence type="ECO:0000256" key="10">
    <source>
        <dbReference type="SAM" id="SignalP"/>
    </source>
</evidence>
<feature type="compositionally biased region" description="Polar residues" evidence="9">
    <location>
        <begin position="349"/>
        <end position="395"/>
    </location>
</feature>
<dbReference type="InterPro" id="IPR008754">
    <property type="entry name" value="Peptidase_M43"/>
</dbReference>
<dbReference type="Gene3D" id="3.40.390.10">
    <property type="entry name" value="Collagenase (Catalytic Domain)"/>
    <property type="match status" value="1"/>
</dbReference>
<evidence type="ECO:0000256" key="7">
    <source>
        <dbReference type="ARBA" id="ARBA00023049"/>
    </source>
</evidence>
<feature type="chain" id="PRO_5045477472" description="Peptidase M43 pregnancy-associated plasma-A domain-containing protein" evidence="10">
    <location>
        <begin position="21"/>
        <end position="484"/>
    </location>
</feature>
<dbReference type="SUPFAM" id="SSF55486">
    <property type="entry name" value="Metalloproteases ('zincins'), catalytic domain"/>
    <property type="match status" value="1"/>
</dbReference>
<evidence type="ECO:0000256" key="8">
    <source>
        <dbReference type="ARBA" id="ARBA00023157"/>
    </source>
</evidence>
<evidence type="ECO:0000313" key="12">
    <source>
        <dbReference type="EMBL" id="KAL0954183.1"/>
    </source>
</evidence>
<feature type="signal peptide" evidence="10">
    <location>
        <begin position="1"/>
        <end position="20"/>
    </location>
</feature>
<reference evidence="13" key="1">
    <citation type="submission" date="2024-06" db="EMBL/GenBank/DDBJ databases">
        <title>Multi-omics analyses provide insights into the biosynthesis of the anticancer antibiotic pleurotin in Hohenbuehelia grisea.</title>
        <authorList>
            <person name="Weaver J.A."/>
            <person name="Alberti F."/>
        </authorList>
    </citation>
    <scope>NUCLEOTIDE SEQUENCE [LARGE SCALE GENOMIC DNA]</scope>
    <source>
        <strain evidence="13">T-177</strain>
    </source>
</reference>
<protein>
    <recommendedName>
        <fullName evidence="11">Peptidase M43 pregnancy-associated plasma-A domain-containing protein</fullName>
    </recommendedName>
</protein>
<comment type="similarity">
    <text evidence="1">Belongs to the peptidase M43B family.</text>
</comment>
<keyword evidence="5" id="KW-0378">Hydrolase</keyword>
<dbReference type="Proteomes" id="UP001556367">
    <property type="component" value="Unassembled WGS sequence"/>
</dbReference>
<organism evidence="12 13">
    <name type="scientific">Hohenbuehelia grisea</name>
    <dbReference type="NCBI Taxonomy" id="104357"/>
    <lineage>
        <taxon>Eukaryota</taxon>
        <taxon>Fungi</taxon>
        <taxon>Dikarya</taxon>
        <taxon>Basidiomycota</taxon>
        <taxon>Agaricomycotina</taxon>
        <taxon>Agaricomycetes</taxon>
        <taxon>Agaricomycetidae</taxon>
        <taxon>Agaricales</taxon>
        <taxon>Pleurotineae</taxon>
        <taxon>Pleurotaceae</taxon>
        <taxon>Hohenbuehelia</taxon>
    </lineage>
</organism>
<feature type="domain" description="Peptidase M43 pregnancy-associated plasma-A" evidence="11">
    <location>
        <begin position="186"/>
        <end position="274"/>
    </location>
</feature>
<feature type="compositionally biased region" description="Basic and acidic residues" evidence="9">
    <location>
        <begin position="435"/>
        <end position="456"/>
    </location>
</feature>
<dbReference type="Pfam" id="PF05572">
    <property type="entry name" value="Peptidase_M43"/>
    <property type="match status" value="1"/>
</dbReference>
<evidence type="ECO:0000256" key="6">
    <source>
        <dbReference type="ARBA" id="ARBA00022833"/>
    </source>
</evidence>
<keyword evidence="7" id="KW-0482">Metalloprotease</keyword>
<name>A0ABR3JEL8_9AGAR</name>
<keyword evidence="6" id="KW-0862">Zinc</keyword>
<evidence type="ECO:0000256" key="9">
    <source>
        <dbReference type="SAM" id="MobiDB-lite"/>
    </source>
</evidence>
<keyword evidence="2" id="KW-0645">Protease</keyword>
<evidence type="ECO:0000256" key="1">
    <source>
        <dbReference type="ARBA" id="ARBA00008721"/>
    </source>
</evidence>
<keyword evidence="3" id="KW-0479">Metal-binding</keyword>
<proteinExistence type="inferred from homology"/>
<keyword evidence="8" id="KW-1015">Disulfide bond</keyword>
<gene>
    <name evidence="12" type="ORF">HGRIS_005313</name>
</gene>
<feature type="compositionally biased region" description="Basic and acidic residues" evidence="9">
    <location>
        <begin position="312"/>
        <end position="336"/>
    </location>
</feature>
<evidence type="ECO:0000256" key="2">
    <source>
        <dbReference type="ARBA" id="ARBA00022670"/>
    </source>
</evidence>
<feature type="region of interest" description="Disordered" evidence="9">
    <location>
        <begin position="279"/>
        <end position="461"/>
    </location>
</feature>
<evidence type="ECO:0000256" key="4">
    <source>
        <dbReference type="ARBA" id="ARBA00022729"/>
    </source>
</evidence>